<evidence type="ECO:0000313" key="2">
    <source>
        <dbReference type="EMBL" id="KAF2420736.1"/>
    </source>
</evidence>
<keyword evidence="1" id="KW-0812">Transmembrane</keyword>
<proteinExistence type="predicted"/>
<name>A0A9P4NH15_9PEZI</name>
<sequence>MSDTERGDSRHIKSGILNLFSGPGTFSAPSLSESPIIDLLNEANKTKRDQLVEKWRDHKLQELNFVGVVAALLTGCLTSTGSWPNILAGDDRQPWQIRTCWYVGIIFGLASILSAAGQTIRLHRISAHQEAPTRLRLLLKGKARRTNGYIIPSRFRMYIWQLPVVFLTCAVVCMIVGIWVLVWTATIERGSFVWKANSKSAVVFTIFATLVSVVFVMGQRALHMPIHEMEDVDE</sequence>
<organism evidence="2 3">
    <name type="scientific">Tothia fuscella</name>
    <dbReference type="NCBI Taxonomy" id="1048955"/>
    <lineage>
        <taxon>Eukaryota</taxon>
        <taxon>Fungi</taxon>
        <taxon>Dikarya</taxon>
        <taxon>Ascomycota</taxon>
        <taxon>Pezizomycotina</taxon>
        <taxon>Dothideomycetes</taxon>
        <taxon>Pleosporomycetidae</taxon>
        <taxon>Venturiales</taxon>
        <taxon>Cylindrosympodiaceae</taxon>
        <taxon>Tothia</taxon>
    </lineage>
</organism>
<feature type="transmembrane region" description="Helical" evidence="1">
    <location>
        <begin position="95"/>
        <end position="116"/>
    </location>
</feature>
<dbReference type="Proteomes" id="UP000800235">
    <property type="component" value="Unassembled WGS sequence"/>
</dbReference>
<comment type="caution">
    <text evidence="2">The sequence shown here is derived from an EMBL/GenBank/DDBJ whole genome shotgun (WGS) entry which is preliminary data.</text>
</comment>
<dbReference type="EMBL" id="MU007106">
    <property type="protein sequence ID" value="KAF2420736.1"/>
    <property type="molecule type" value="Genomic_DNA"/>
</dbReference>
<gene>
    <name evidence="2" type="ORF">EJ08DRAFT_702330</name>
</gene>
<reference evidence="2" key="1">
    <citation type="journal article" date="2020" name="Stud. Mycol.">
        <title>101 Dothideomycetes genomes: a test case for predicting lifestyles and emergence of pathogens.</title>
        <authorList>
            <person name="Haridas S."/>
            <person name="Albert R."/>
            <person name="Binder M."/>
            <person name="Bloem J."/>
            <person name="Labutti K."/>
            <person name="Salamov A."/>
            <person name="Andreopoulos B."/>
            <person name="Baker S."/>
            <person name="Barry K."/>
            <person name="Bills G."/>
            <person name="Bluhm B."/>
            <person name="Cannon C."/>
            <person name="Castanera R."/>
            <person name="Culley D."/>
            <person name="Daum C."/>
            <person name="Ezra D."/>
            <person name="Gonzalez J."/>
            <person name="Henrissat B."/>
            <person name="Kuo A."/>
            <person name="Liang C."/>
            <person name="Lipzen A."/>
            <person name="Lutzoni F."/>
            <person name="Magnuson J."/>
            <person name="Mondo S."/>
            <person name="Nolan M."/>
            <person name="Ohm R."/>
            <person name="Pangilinan J."/>
            <person name="Park H.-J."/>
            <person name="Ramirez L."/>
            <person name="Alfaro M."/>
            <person name="Sun H."/>
            <person name="Tritt A."/>
            <person name="Yoshinaga Y."/>
            <person name="Zwiers L.-H."/>
            <person name="Turgeon B."/>
            <person name="Goodwin S."/>
            <person name="Spatafora J."/>
            <person name="Crous P."/>
            <person name="Grigoriev I."/>
        </authorList>
    </citation>
    <scope>NUCLEOTIDE SEQUENCE</scope>
    <source>
        <strain evidence="2">CBS 130266</strain>
    </source>
</reference>
<keyword evidence="1" id="KW-1133">Transmembrane helix</keyword>
<keyword evidence="3" id="KW-1185">Reference proteome</keyword>
<feature type="transmembrane region" description="Helical" evidence="1">
    <location>
        <begin position="201"/>
        <end position="218"/>
    </location>
</feature>
<feature type="transmembrane region" description="Helical" evidence="1">
    <location>
        <begin position="158"/>
        <end position="181"/>
    </location>
</feature>
<keyword evidence="1" id="KW-0472">Membrane</keyword>
<dbReference type="AlphaFoldDB" id="A0A9P4NH15"/>
<dbReference type="OrthoDB" id="2150604at2759"/>
<feature type="transmembrane region" description="Helical" evidence="1">
    <location>
        <begin position="63"/>
        <end position="83"/>
    </location>
</feature>
<evidence type="ECO:0000313" key="3">
    <source>
        <dbReference type="Proteomes" id="UP000800235"/>
    </source>
</evidence>
<protein>
    <submittedName>
        <fullName evidence="2">Uncharacterized protein</fullName>
    </submittedName>
</protein>
<accession>A0A9P4NH15</accession>
<evidence type="ECO:0000256" key="1">
    <source>
        <dbReference type="SAM" id="Phobius"/>
    </source>
</evidence>